<evidence type="ECO:0000256" key="1">
    <source>
        <dbReference type="SAM" id="Phobius"/>
    </source>
</evidence>
<name>A0A1B8XYA3_XENTR</name>
<accession>A0A1B8XYA3</accession>
<dbReference type="AlphaFoldDB" id="A0A1B8XYA3"/>
<reference evidence="2" key="3">
    <citation type="submission" date="2016-05" db="EMBL/GenBank/DDBJ databases">
        <title>WGS assembly of Xenopus tropicalis.</title>
        <authorList>
            <person name="Sessions A."/>
            <person name="Jenkins J."/>
            <person name="Mitros T."/>
            <person name="Lyons J.T."/>
            <person name="Dichmann D.S."/>
            <person name="Robert J."/>
            <person name="Harland R.M."/>
            <person name="Rokhsar D.S."/>
        </authorList>
    </citation>
    <scope>NUCLEOTIDE SEQUENCE</scope>
    <source>
        <strain evidence="2">Nigerian</strain>
    </source>
</reference>
<reference evidence="2" key="1">
    <citation type="submission" date="2009-11" db="EMBL/GenBank/DDBJ databases">
        <authorList>
            <consortium name="US DOE Joint Genome Institute (JGI-PGF)"/>
            <person name="Ottilar R."/>
            <person name="Schmutz J."/>
            <person name="Salamov A."/>
            <person name="Cheng J.F."/>
            <person name="Lucas S."/>
            <person name="Pitluck S."/>
            <person name="Gundlach H."/>
            <person name="Guo Y."/>
            <person name="Haberer G."/>
            <person name="Nasrallah J."/>
            <person name="Mayer K.F.X."/>
            <person name="van de Peer Y."/>
            <person name="Weigel D."/>
            <person name="Grigoriev I.V."/>
        </authorList>
    </citation>
    <scope>NUCLEOTIDE SEQUENCE</scope>
    <source>
        <strain evidence="2">Nigerian</strain>
    </source>
</reference>
<feature type="transmembrane region" description="Helical" evidence="1">
    <location>
        <begin position="20"/>
        <end position="40"/>
    </location>
</feature>
<evidence type="ECO:0000313" key="4">
    <source>
        <dbReference type="EMBL" id="OCA18231.1"/>
    </source>
</evidence>
<organism evidence="2">
    <name type="scientific">Xenopus tropicalis</name>
    <name type="common">Western clawed frog</name>
    <name type="synonym">Silurana tropicalis</name>
    <dbReference type="NCBI Taxonomy" id="8364"/>
    <lineage>
        <taxon>Eukaryota</taxon>
        <taxon>Metazoa</taxon>
        <taxon>Chordata</taxon>
        <taxon>Craniata</taxon>
        <taxon>Vertebrata</taxon>
        <taxon>Euteleostomi</taxon>
        <taxon>Amphibia</taxon>
        <taxon>Batrachia</taxon>
        <taxon>Anura</taxon>
        <taxon>Pipoidea</taxon>
        <taxon>Pipidae</taxon>
        <taxon>Xenopodinae</taxon>
        <taxon>Xenopus</taxon>
        <taxon>Silurana</taxon>
    </lineage>
</organism>
<dbReference type="EMBL" id="KV460661">
    <property type="protein sequence ID" value="OCA16138.1"/>
    <property type="molecule type" value="Genomic_DNA"/>
</dbReference>
<evidence type="ECO:0000313" key="2">
    <source>
        <dbReference type="EMBL" id="OCA15614.1"/>
    </source>
</evidence>
<reference evidence="2" key="2">
    <citation type="journal article" date="2010" name="Science">
        <title>The genome of the Western clawed frog Xenopus tropicalis.</title>
        <authorList>
            <person name="Hellsten U."/>
            <person name="Harland R.M."/>
            <person name="Gilchrist M.J."/>
            <person name="Hendrix D."/>
            <person name="Jurka J."/>
            <person name="Kapitonov V."/>
            <person name="Ovcharenko I."/>
            <person name="Putnam N.H."/>
            <person name="Shu S."/>
            <person name="Taher L."/>
            <person name="Blitz I.L."/>
            <person name="Blumberg B."/>
            <person name="Dichmann D.S."/>
            <person name="Dubchak I."/>
            <person name="Amaya E."/>
            <person name="Detter J.C."/>
            <person name="Fletcher R."/>
            <person name="Gerhard D.S."/>
            <person name="Goodstein D."/>
            <person name="Graves T."/>
            <person name="Grigoriev I.V."/>
            <person name="Grimwood J."/>
            <person name="Kawashima T."/>
            <person name="Lindquist E."/>
            <person name="Lucas S.M."/>
            <person name="Mead P.E."/>
            <person name="Mitros T."/>
            <person name="Ogino H."/>
            <person name="Ohta Y."/>
            <person name="Poliakov A.V."/>
            <person name="Pollet N."/>
            <person name="Robert J."/>
            <person name="Salamov A."/>
            <person name="Sater A.K."/>
            <person name="Schmutz J."/>
            <person name="Terry A."/>
            <person name="Vize P.D."/>
            <person name="Warren W.C."/>
            <person name="Wells D."/>
            <person name="Wills A."/>
            <person name="Wilson R.K."/>
            <person name="Zimmerman L.B."/>
            <person name="Zorn A.M."/>
            <person name="Grainger R."/>
            <person name="Grammer T."/>
            <person name="Khokha M.K."/>
            <person name="Richardson P.M."/>
            <person name="Rokhsar D.S."/>
        </authorList>
    </citation>
    <scope>NUCLEOTIDE SEQUENCE [LARGE SCALE GENOMIC DNA]</scope>
    <source>
        <strain evidence="2">Nigerian</strain>
    </source>
</reference>
<gene>
    <name evidence="4" type="ORF">XENTR_v90025965mg</name>
    <name evidence="3" type="ORF">XENTR_v90028705mg</name>
    <name evidence="2" type="ORF">XENTR_v90029661mg</name>
</gene>
<proteinExistence type="predicted"/>
<dbReference type="EMBL" id="KV460787">
    <property type="protein sequence ID" value="OCA15614.1"/>
    <property type="molecule type" value="Genomic_DNA"/>
</dbReference>
<keyword evidence="1" id="KW-0472">Membrane</keyword>
<dbReference type="EMBL" id="KV460430">
    <property type="protein sequence ID" value="OCA18231.1"/>
    <property type="molecule type" value="Genomic_DNA"/>
</dbReference>
<keyword evidence="1" id="KW-0812">Transmembrane</keyword>
<evidence type="ECO:0000313" key="3">
    <source>
        <dbReference type="EMBL" id="OCA16138.1"/>
    </source>
</evidence>
<keyword evidence="1" id="KW-1133">Transmembrane helix</keyword>
<protein>
    <recommendedName>
        <fullName evidence="5">Transmembrane protein</fullName>
    </recommendedName>
</protein>
<sequence length="63" mass="7664">MHLHVAIGIRLLFRLGKKRFRLSLNLLLLCWWNLGLFFLWPRFFRRSIRMVLQTNKGHKVSSQ</sequence>
<evidence type="ECO:0008006" key="5">
    <source>
        <dbReference type="Google" id="ProtNLM"/>
    </source>
</evidence>